<protein>
    <submittedName>
        <fullName evidence="2">Uncharacterized protein</fullName>
    </submittedName>
</protein>
<dbReference type="EMBL" id="VUNS01000032">
    <property type="protein sequence ID" value="MST99254.1"/>
    <property type="molecule type" value="Genomic_DNA"/>
</dbReference>
<evidence type="ECO:0000256" key="1">
    <source>
        <dbReference type="SAM" id="MobiDB-lite"/>
    </source>
</evidence>
<reference evidence="2 3" key="1">
    <citation type="submission" date="2019-08" db="EMBL/GenBank/DDBJ databases">
        <title>In-depth cultivation of the pig gut microbiome towards novel bacterial diversity and tailored functional studies.</title>
        <authorList>
            <person name="Wylensek D."/>
            <person name="Hitch T.C.A."/>
            <person name="Clavel T."/>
        </authorList>
    </citation>
    <scope>NUCLEOTIDE SEQUENCE [LARGE SCALE GENOMIC DNA]</scope>
    <source>
        <strain evidence="2 3">BBE-744-WT-12</strain>
    </source>
</reference>
<name>A0A844G8I6_9BACT</name>
<dbReference type="Proteomes" id="UP000435649">
    <property type="component" value="Unassembled WGS sequence"/>
</dbReference>
<evidence type="ECO:0000313" key="2">
    <source>
        <dbReference type="EMBL" id="MST99254.1"/>
    </source>
</evidence>
<accession>A0A844G8I6</accession>
<comment type="caution">
    <text evidence="2">The sequence shown here is derived from an EMBL/GenBank/DDBJ whole genome shotgun (WGS) entry which is preliminary data.</text>
</comment>
<sequence length="122" mass="14482">MMNPFEEKPKSIKNYPMDWKTLYAAPYDKNTVDPHTKCRIILMNGIEVESVMFQHNFHRNCGNNDLRRDLAEVRRNEQEQQKQVNWQYIGKNGRDYRSEEAENPVPALQDRKADNTEIGRVK</sequence>
<gene>
    <name evidence="2" type="ORF">FYJ85_19695</name>
</gene>
<proteinExistence type="predicted"/>
<evidence type="ECO:0000313" key="3">
    <source>
        <dbReference type="Proteomes" id="UP000435649"/>
    </source>
</evidence>
<dbReference type="AlphaFoldDB" id="A0A844G8I6"/>
<keyword evidence="3" id="KW-1185">Reference proteome</keyword>
<organism evidence="2 3">
    <name type="scientific">Victivallis lenta</name>
    <dbReference type="NCBI Taxonomy" id="2606640"/>
    <lineage>
        <taxon>Bacteria</taxon>
        <taxon>Pseudomonadati</taxon>
        <taxon>Lentisphaerota</taxon>
        <taxon>Lentisphaeria</taxon>
        <taxon>Victivallales</taxon>
        <taxon>Victivallaceae</taxon>
        <taxon>Victivallis</taxon>
    </lineage>
</organism>
<feature type="region of interest" description="Disordered" evidence="1">
    <location>
        <begin position="75"/>
        <end position="122"/>
    </location>
</feature>
<feature type="compositionally biased region" description="Basic and acidic residues" evidence="1">
    <location>
        <begin position="109"/>
        <end position="122"/>
    </location>
</feature>